<gene>
    <name evidence="7" type="ORF">SeLEV6574_g05394</name>
    <name evidence="6" type="ORF">SeMB42_g07064</name>
</gene>
<evidence type="ECO:0000313" key="7">
    <source>
        <dbReference type="EMBL" id="TPX42803.1"/>
    </source>
</evidence>
<comment type="subcellular location">
    <subcellularLocation>
        <location evidence="1">Lysosome membrane</location>
    </subcellularLocation>
</comment>
<dbReference type="Pfam" id="PF16088">
    <property type="entry name" value="BORCS7"/>
    <property type="match status" value="1"/>
</dbReference>
<comment type="similarity">
    <text evidence="2">Belongs to the BORCS7 family.</text>
</comment>
<comment type="caution">
    <text evidence="6">The sequence shown here is derived from an EMBL/GenBank/DDBJ whole genome shotgun (WGS) entry which is preliminary data.</text>
</comment>
<evidence type="ECO:0000313" key="8">
    <source>
        <dbReference type="Proteomes" id="UP000317494"/>
    </source>
</evidence>
<evidence type="ECO:0000313" key="9">
    <source>
        <dbReference type="Proteomes" id="UP000320475"/>
    </source>
</evidence>
<evidence type="ECO:0000256" key="4">
    <source>
        <dbReference type="ARBA" id="ARBA00023136"/>
    </source>
</evidence>
<keyword evidence="8" id="KW-1185">Reference proteome</keyword>
<dbReference type="Proteomes" id="UP000320475">
    <property type="component" value="Unassembled WGS sequence"/>
</dbReference>
<evidence type="ECO:0000313" key="6">
    <source>
        <dbReference type="EMBL" id="TPX36470.1"/>
    </source>
</evidence>
<dbReference type="Proteomes" id="UP000317494">
    <property type="component" value="Unassembled WGS sequence"/>
</dbReference>
<accession>A0A507C4J9</accession>
<reference evidence="8 9" key="1">
    <citation type="journal article" date="2019" name="Sci. Rep.">
        <title>Comparative genomics of chytrid fungi reveal insights into the obligate biotrophic and pathogenic lifestyle of Synchytrium endobioticum.</title>
        <authorList>
            <person name="van de Vossenberg B.T.L.H."/>
            <person name="Warris S."/>
            <person name="Nguyen H.D.T."/>
            <person name="van Gent-Pelzer M.P.E."/>
            <person name="Joly D.L."/>
            <person name="van de Geest H.C."/>
            <person name="Bonants P.J.M."/>
            <person name="Smith D.S."/>
            <person name="Levesque C.A."/>
            <person name="van der Lee T.A.J."/>
        </authorList>
    </citation>
    <scope>NUCLEOTIDE SEQUENCE [LARGE SCALE GENOMIC DNA]</scope>
    <source>
        <strain evidence="7 9">LEV6574</strain>
        <strain evidence="6 8">MB42</strain>
    </source>
</reference>
<dbReference type="EMBL" id="QEAM01000252">
    <property type="protein sequence ID" value="TPX42803.1"/>
    <property type="molecule type" value="Genomic_DNA"/>
</dbReference>
<dbReference type="EMBL" id="QEAN01000452">
    <property type="protein sequence ID" value="TPX36470.1"/>
    <property type="molecule type" value="Genomic_DNA"/>
</dbReference>
<proteinExistence type="inferred from homology"/>
<evidence type="ECO:0000256" key="2">
    <source>
        <dbReference type="ARBA" id="ARBA00005433"/>
    </source>
</evidence>
<sequence>MSGPAVPSIPGLSSSAPRPASVALSPERVFLATNGATASPLHRPMPAIAILPTNANTDMRPQQPSLALHKAEVHEKTLATLSSISALPRAAMKASSAHDELTKSIRTTLSNVDYALDRTISNLNKMEGMTDELNAKMGDMKNAFKISVDKTLDMLTI</sequence>
<dbReference type="InterPro" id="IPR032143">
    <property type="entry name" value="BORCS7"/>
</dbReference>
<evidence type="ECO:0000256" key="5">
    <source>
        <dbReference type="ARBA" id="ARBA00023228"/>
    </source>
</evidence>
<organism evidence="6 8">
    <name type="scientific">Synchytrium endobioticum</name>
    <dbReference type="NCBI Taxonomy" id="286115"/>
    <lineage>
        <taxon>Eukaryota</taxon>
        <taxon>Fungi</taxon>
        <taxon>Fungi incertae sedis</taxon>
        <taxon>Chytridiomycota</taxon>
        <taxon>Chytridiomycota incertae sedis</taxon>
        <taxon>Chytridiomycetes</taxon>
        <taxon>Synchytriales</taxon>
        <taxon>Synchytriaceae</taxon>
        <taxon>Synchytrium</taxon>
    </lineage>
</organism>
<evidence type="ECO:0000256" key="1">
    <source>
        <dbReference type="ARBA" id="ARBA00004656"/>
    </source>
</evidence>
<dbReference type="VEuPathDB" id="FungiDB:SeMB42_g07064"/>
<keyword evidence="5" id="KW-0458">Lysosome</keyword>
<dbReference type="AlphaFoldDB" id="A0A507C4J9"/>
<protein>
    <recommendedName>
        <fullName evidence="3">BLOC-1-related complex subunit 7</fullName>
    </recommendedName>
</protein>
<name>A0A507C4J9_9FUNG</name>
<keyword evidence="4" id="KW-0472">Membrane</keyword>
<evidence type="ECO:0000256" key="3">
    <source>
        <dbReference type="ARBA" id="ARBA00022295"/>
    </source>
</evidence>